<reference evidence="2 3" key="2">
    <citation type="submission" date="2020-08" db="EMBL/GenBank/DDBJ databases">
        <authorList>
            <person name="Partida-Martinez L."/>
            <person name="Huntemann M."/>
            <person name="Clum A."/>
            <person name="Wang J."/>
            <person name="Palaniappan K."/>
            <person name="Ritter S."/>
            <person name="Chen I.-M."/>
            <person name="Stamatis D."/>
            <person name="Reddy T."/>
            <person name="O'Malley R."/>
            <person name="Daum C."/>
            <person name="Shapiro N."/>
            <person name="Ivanova N."/>
            <person name="Kyrpides N."/>
            <person name="Woyke T."/>
        </authorList>
    </citation>
    <scope>NUCLEOTIDE SEQUENCE [LARGE SCALE GENOMIC DNA]</scope>
    <source>
        <strain evidence="2 3">AS2.23</strain>
    </source>
</reference>
<gene>
    <name evidence="2" type="ORF">FHR75_001931</name>
</gene>
<dbReference type="AlphaFoldDB" id="A0A7W4XWQ3"/>
<evidence type="ECO:0000256" key="1">
    <source>
        <dbReference type="SAM" id="Phobius"/>
    </source>
</evidence>
<dbReference type="Proteomes" id="UP000533269">
    <property type="component" value="Unassembled WGS sequence"/>
</dbReference>
<evidence type="ECO:0000313" key="2">
    <source>
        <dbReference type="EMBL" id="MBB2901143.1"/>
    </source>
</evidence>
<keyword evidence="1" id="KW-1133">Transmembrane helix</keyword>
<feature type="transmembrane region" description="Helical" evidence="1">
    <location>
        <begin position="36"/>
        <end position="56"/>
    </location>
</feature>
<protein>
    <submittedName>
        <fullName evidence="2">Uncharacterized protein</fullName>
    </submittedName>
</protein>
<sequence length="60" mass="6597">MSPRNRTTRRPAVRRVLTWTLLALAFWGVAVLDDGFLPWIAAFAAASVAVAVAFAGRRRV</sequence>
<feature type="transmembrane region" description="Helical" evidence="1">
    <location>
        <begin position="12"/>
        <end position="30"/>
    </location>
</feature>
<comment type="caution">
    <text evidence="2">The sequence shown here is derived from an EMBL/GenBank/DDBJ whole genome shotgun (WGS) entry which is preliminary data.</text>
</comment>
<organism evidence="2 3">
    <name type="scientific">Kineococcus radiotolerans</name>
    <dbReference type="NCBI Taxonomy" id="131568"/>
    <lineage>
        <taxon>Bacteria</taxon>
        <taxon>Bacillati</taxon>
        <taxon>Actinomycetota</taxon>
        <taxon>Actinomycetes</taxon>
        <taxon>Kineosporiales</taxon>
        <taxon>Kineosporiaceae</taxon>
        <taxon>Kineococcus</taxon>
    </lineage>
</organism>
<dbReference type="RefSeq" id="WP_183391126.1">
    <property type="nucleotide sequence ID" value="NZ_JACHVY010000001.1"/>
</dbReference>
<proteinExistence type="predicted"/>
<reference evidence="2 3" key="1">
    <citation type="submission" date="2020-08" db="EMBL/GenBank/DDBJ databases">
        <title>The Agave Microbiome: Exploring the role of microbial communities in plant adaptations to desert environments.</title>
        <authorList>
            <person name="Partida-Martinez L.P."/>
        </authorList>
    </citation>
    <scope>NUCLEOTIDE SEQUENCE [LARGE SCALE GENOMIC DNA]</scope>
    <source>
        <strain evidence="2 3">AS2.23</strain>
    </source>
</reference>
<keyword evidence="1" id="KW-0472">Membrane</keyword>
<accession>A0A7W4XWQ3</accession>
<dbReference type="EMBL" id="JACHVY010000001">
    <property type="protein sequence ID" value="MBB2901143.1"/>
    <property type="molecule type" value="Genomic_DNA"/>
</dbReference>
<name>A0A7W4XWQ3_KINRA</name>
<evidence type="ECO:0000313" key="3">
    <source>
        <dbReference type="Proteomes" id="UP000533269"/>
    </source>
</evidence>
<keyword evidence="1" id="KW-0812">Transmembrane</keyword>